<organism evidence="1 2">
    <name type="scientific">Mobiluncus curtisii</name>
    <dbReference type="NCBI Taxonomy" id="2051"/>
    <lineage>
        <taxon>Bacteria</taxon>
        <taxon>Bacillati</taxon>
        <taxon>Actinomycetota</taxon>
        <taxon>Actinomycetes</taxon>
        <taxon>Actinomycetales</taxon>
        <taxon>Actinomycetaceae</taxon>
        <taxon>Mobiluncus</taxon>
    </lineage>
</organism>
<protein>
    <submittedName>
        <fullName evidence="1">Uncharacterized protein</fullName>
    </submittedName>
</protein>
<dbReference type="AlphaFoldDB" id="A0A2X3B919"/>
<accession>A0A2X3B919</accession>
<evidence type="ECO:0000313" key="1">
    <source>
        <dbReference type="EMBL" id="SQC01638.1"/>
    </source>
</evidence>
<reference evidence="1 2" key="1">
    <citation type="submission" date="2018-06" db="EMBL/GenBank/DDBJ databases">
        <authorList>
            <consortium name="Pathogen Informatics"/>
            <person name="Doyle S."/>
        </authorList>
    </citation>
    <scope>NUCLEOTIDE SEQUENCE [LARGE SCALE GENOMIC DNA]</scope>
    <source>
        <strain evidence="1 2">NCTC11820</strain>
    </source>
</reference>
<dbReference type="EMBL" id="UASJ01000007">
    <property type="protein sequence ID" value="SQC01638.1"/>
    <property type="molecule type" value="Genomic_DNA"/>
</dbReference>
<proteinExistence type="predicted"/>
<gene>
    <name evidence="1" type="ORF">NCTC11820_02030</name>
</gene>
<dbReference type="RefSeq" id="WP_353954046.1">
    <property type="nucleotide sequence ID" value="NZ_UASJ01000007.1"/>
</dbReference>
<evidence type="ECO:0000313" key="2">
    <source>
        <dbReference type="Proteomes" id="UP000250245"/>
    </source>
</evidence>
<dbReference type="Proteomes" id="UP000250245">
    <property type="component" value="Unassembled WGS sequence"/>
</dbReference>
<sequence>MSLIDEMNAALALLCSNNRRLVETILTKEFGGAHGTAGLSEVEAQQVWVKPRFRVSQAAEMMSIHPRPCVNMIGWVWWCRDAPVGVDGAIRCGIWRDYTRFRVCPRERA</sequence>
<name>A0A2X3B919_9ACTO</name>